<dbReference type="OrthoDB" id="8722217at2"/>
<dbReference type="Proteomes" id="UP000271554">
    <property type="component" value="Chromosome"/>
</dbReference>
<evidence type="ECO:0000313" key="2">
    <source>
        <dbReference type="EMBL" id="AYG78439.1"/>
    </source>
</evidence>
<organism evidence="2 3">
    <name type="scientific">Streptomyces hundungensis</name>
    <dbReference type="NCBI Taxonomy" id="1077946"/>
    <lineage>
        <taxon>Bacteria</taxon>
        <taxon>Bacillati</taxon>
        <taxon>Actinomycetota</taxon>
        <taxon>Actinomycetes</taxon>
        <taxon>Kitasatosporales</taxon>
        <taxon>Streptomycetaceae</taxon>
        <taxon>Streptomyces</taxon>
    </lineage>
</organism>
<dbReference type="RefSeq" id="WP_120719699.1">
    <property type="nucleotide sequence ID" value="NZ_CP032698.1"/>
</dbReference>
<reference evidence="2 3" key="1">
    <citation type="submission" date="2018-10" db="EMBL/GenBank/DDBJ databases">
        <title>Relationship between Morphology and Antimicrobial Activity in Streptomyces.</title>
        <authorList>
            <person name="Kang H.J."/>
            <person name="Kim S.B."/>
        </authorList>
    </citation>
    <scope>NUCLEOTIDE SEQUENCE [LARGE SCALE GENOMIC DNA]</scope>
    <source>
        <strain evidence="2 3">BH38</strain>
    </source>
</reference>
<dbReference type="AlphaFoldDB" id="A0A387H5C9"/>
<dbReference type="SUPFAM" id="SSF54427">
    <property type="entry name" value="NTF2-like"/>
    <property type="match status" value="1"/>
</dbReference>
<dbReference type="Pfam" id="PF12680">
    <property type="entry name" value="SnoaL_2"/>
    <property type="match status" value="1"/>
</dbReference>
<gene>
    <name evidence="2" type="ORF">DWB77_00546</name>
</gene>
<proteinExistence type="predicted"/>
<keyword evidence="3" id="KW-1185">Reference proteome</keyword>
<protein>
    <recommendedName>
        <fullName evidence="1">SnoaL-like domain-containing protein</fullName>
    </recommendedName>
</protein>
<name>A0A387H5C9_9ACTN</name>
<dbReference type="InterPro" id="IPR032710">
    <property type="entry name" value="NTF2-like_dom_sf"/>
</dbReference>
<feature type="domain" description="SnoaL-like" evidence="1">
    <location>
        <begin position="9"/>
        <end position="117"/>
    </location>
</feature>
<dbReference type="KEGG" id="shun:DWB77_00546"/>
<evidence type="ECO:0000259" key="1">
    <source>
        <dbReference type="Pfam" id="PF12680"/>
    </source>
</evidence>
<accession>A0A387H5C9</accession>
<dbReference type="InterPro" id="IPR037401">
    <property type="entry name" value="SnoaL-like"/>
</dbReference>
<evidence type="ECO:0000313" key="3">
    <source>
        <dbReference type="Proteomes" id="UP000271554"/>
    </source>
</evidence>
<sequence>MPTNTQDVVSEYLRRVGSGDIESALELVAEPIDWFTPGSTELIPWMGKRTTHAEIREFFKAAGDNMTAEAFEVTRTITVDRFAVVLGRLQFRVNATGKSFSSEFALELRVTDGLIDRYHMHEDSYAISLAFL</sequence>
<dbReference type="Gene3D" id="3.10.450.50">
    <property type="match status" value="1"/>
</dbReference>
<dbReference type="EMBL" id="CP032698">
    <property type="protein sequence ID" value="AYG78439.1"/>
    <property type="molecule type" value="Genomic_DNA"/>
</dbReference>